<proteinExistence type="inferred from homology"/>
<evidence type="ECO:0000256" key="2">
    <source>
        <dbReference type="ARBA" id="ARBA00023015"/>
    </source>
</evidence>
<dbReference type="EMBL" id="SMFZ01000002">
    <property type="protein sequence ID" value="TCK22201.1"/>
    <property type="molecule type" value="Genomic_DNA"/>
</dbReference>
<evidence type="ECO:0000256" key="1">
    <source>
        <dbReference type="ARBA" id="ARBA00005820"/>
    </source>
</evidence>
<dbReference type="GO" id="GO:0003677">
    <property type="term" value="F:DNA binding"/>
    <property type="evidence" value="ECO:0007669"/>
    <property type="project" value="UniProtKB-UniRule"/>
</dbReference>
<feature type="domain" description="OmpR/PhoB-type" evidence="6">
    <location>
        <begin position="1"/>
        <end position="104"/>
    </location>
</feature>
<keyword evidence="8" id="KW-1185">Reference proteome</keyword>
<dbReference type="GO" id="GO:0000160">
    <property type="term" value="P:phosphorelay signal transduction system"/>
    <property type="evidence" value="ECO:0007669"/>
    <property type="project" value="InterPro"/>
</dbReference>
<dbReference type="Gene3D" id="1.10.10.10">
    <property type="entry name" value="Winged helix-like DNA-binding domain superfamily/Winged helix DNA-binding domain"/>
    <property type="match status" value="1"/>
</dbReference>
<dbReference type="SMART" id="SM01043">
    <property type="entry name" value="BTAD"/>
    <property type="match status" value="1"/>
</dbReference>
<dbReference type="SMART" id="SM00862">
    <property type="entry name" value="Trans_reg_C"/>
    <property type="match status" value="1"/>
</dbReference>
<keyword evidence="2" id="KW-0805">Transcription regulation</keyword>
<dbReference type="InterPro" id="IPR011990">
    <property type="entry name" value="TPR-like_helical_dom_sf"/>
</dbReference>
<gene>
    <name evidence="7" type="ORF">EV378_6201</name>
</gene>
<comment type="caution">
    <text evidence="7">The sequence shown here is derived from an EMBL/GenBank/DDBJ whole genome shotgun (WGS) entry which is preliminary data.</text>
</comment>
<dbReference type="InterPro" id="IPR005158">
    <property type="entry name" value="BTAD"/>
</dbReference>
<evidence type="ECO:0000313" key="8">
    <source>
        <dbReference type="Proteomes" id="UP000295560"/>
    </source>
</evidence>
<keyword evidence="3 5" id="KW-0238">DNA-binding</keyword>
<dbReference type="SUPFAM" id="SSF48452">
    <property type="entry name" value="TPR-like"/>
    <property type="match status" value="1"/>
</dbReference>
<dbReference type="InterPro" id="IPR016032">
    <property type="entry name" value="Sig_transdc_resp-reg_C-effctor"/>
</dbReference>
<evidence type="ECO:0000313" key="7">
    <source>
        <dbReference type="EMBL" id="TCK22201.1"/>
    </source>
</evidence>
<evidence type="ECO:0000259" key="6">
    <source>
        <dbReference type="PROSITE" id="PS51755"/>
    </source>
</evidence>
<evidence type="ECO:0000256" key="3">
    <source>
        <dbReference type="ARBA" id="ARBA00023125"/>
    </source>
</evidence>
<protein>
    <submittedName>
        <fullName evidence="7">DNA-binding SARP family transcriptional activator</fullName>
    </submittedName>
</protein>
<dbReference type="Pfam" id="PF00486">
    <property type="entry name" value="Trans_reg_C"/>
    <property type="match status" value="1"/>
</dbReference>
<dbReference type="PANTHER" id="PTHR35807:SF1">
    <property type="entry name" value="TRANSCRIPTIONAL REGULATOR REDD"/>
    <property type="match status" value="1"/>
</dbReference>
<comment type="similarity">
    <text evidence="1">Belongs to the AfsR/DnrI/RedD regulatory family.</text>
</comment>
<dbReference type="OrthoDB" id="3208838at2"/>
<evidence type="ECO:0000256" key="5">
    <source>
        <dbReference type="PROSITE-ProRule" id="PRU01091"/>
    </source>
</evidence>
<dbReference type="InterPro" id="IPR036388">
    <property type="entry name" value="WH-like_DNA-bd_sf"/>
</dbReference>
<dbReference type="AlphaFoldDB" id="A0A4R1HM62"/>
<dbReference type="InterPro" id="IPR051677">
    <property type="entry name" value="AfsR-DnrI-RedD_regulator"/>
</dbReference>
<dbReference type="CDD" id="cd15831">
    <property type="entry name" value="BTAD"/>
    <property type="match status" value="1"/>
</dbReference>
<name>A0A4R1HM62_PSEEN</name>
<dbReference type="PANTHER" id="PTHR35807">
    <property type="entry name" value="TRANSCRIPTIONAL REGULATOR REDD-RELATED"/>
    <property type="match status" value="1"/>
</dbReference>
<dbReference type="Pfam" id="PF03704">
    <property type="entry name" value="BTAD"/>
    <property type="match status" value="1"/>
</dbReference>
<dbReference type="SUPFAM" id="SSF46894">
    <property type="entry name" value="C-terminal effector domain of the bipartite response regulators"/>
    <property type="match status" value="1"/>
</dbReference>
<evidence type="ECO:0000256" key="4">
    <source>
        <dbReference type="ARBA" id="ARBA00023163"/>
    </source>
</evidence>
<keyword evidence="4" id="KW-0804">Transcription</keyword>
<dbReference type="PROSITE" id="PS51755">
    <property type="entry name" value="OMPR_PHOB"/>
    <property type="match status" value="1"/>
</dbReference>
<reference evidence="7 8" key="1">
    <citation type="submission" date="2019-03" db="EMBL/GenBank/DDBJ databases">
        <title>Sequencing the genomes of 1000 actinobacteria strains.</title>
        <authorList>
            <person name="Klenk H.-P."/>
        </authorList>
    </citation>
    <scope>NUCLEOTIDE SEQUENCE [LARGE SCALE GENOMIC DNA]</scope>
    <source>
        <strain evidence="7 8">DSM 44969</strain>
    </source>
</reference>
<feature type="DNA-binding region" description="OmpR/PhoB-type" evidence="5">
    <location>
        <begin position="1"/>
        <end position="104"/>
    </location>
</feature>
<dbReference type="Proteomes" id="UP000295560">
    <property type="component" value="Unassembled WGS sequence"/>
</dbReference>
<dbReference type="RefSeq" id="WP_132430879.1">
    <property type="nucleotide sequence ID" value="NZ_SMFZ01000002.1"/>
</dbReference>
<organism evidence="7 8">
    <name type="scientific">Pseudonocardia endophytica</name>
    <dbReference type="NCBI Taxonomy" id="401976"/>
    <lineage>
        <taxon>Bacteria</taxon>
        <taxon>Bacillati</taxon>
        <taxon>Actinomycetota</taxon>
        <taxon>Actinomycetes</taxon>
        <taxon>Pseudonocardiales</taxon>
        <taxon>Pseudonocardiaceae</taxon>
        <taxon>Pseudonocardia</taxon>
    </lineage>
</organism>
<dbReference type="Gene3D" id="1.25.40.10">
    <property type="entry name" value="Tetratricopeptide repeat domain"/>
    <property type="match status" value="1"/>
</dbReference>
<dbReference type="GO" id="GO:0006355">
    <property type="term" value="P:regulation of DNA-templated transcription"/>
    <property type="evidence" value="ECO:0007669"/>
    <property type="project" value="InterPro"/>
</dbReference>
<accession>A0A4R1HM62</accession>
<sequence length="269" mass="29146">MFVDMLGTLTVRAEDGSDITPSAGKPRQVLATLAASPGQVVTVDTLVEELWGEQPVRSAATTIQTYVMQLRRLIAGTTTGSRAERSARAKDVLQTCHTGYRLAVEPTVVDLTRFLERAESGRRAADLGDDAGAAEILRDALDLWRGPVLIDVNTGPVLRLETTRMDEHRLTVLETCIDAEIRLGRHTGLLAELTTLCGRHPMHEGLAARLMLALHRSGRSSEAMRVFATLRRHLVDELAIEPSAPVQRLHSGILDGDPALDLPDAAVAA</sequence>
<dbReference type="InterPro" id="IPR001867">
    <property type="entry name" value="OmpR/PhoB-type_DNA-bd"/>
</dbReference>